<sequence>MQLEQIKLIAVDTDGVLFNDTYSPVIERFVTKHGGAYTAEVERAVWGSPQIAAGQNMALTCRLPWSGKTTIEAFFEERDRYLLEHPVQIASGVEAFLQTLASTGARIISYGGRDRSYSFDKFLSPFADYFDPHIPYIDVNDFRPGMAEIVEDICGVEFQQALFIDDINRVGEVCKALGAGFIGIPSSAPHNFQRRQMTETGVRHMVSELAAIDAIMLSSIDKELAAGSHW</sequence>
<dbReference type="Proteomes" id="UP000466794">
    <property type="component" value="Unassembled WGS sequence"/>
</dbReference>
<dbReference type="Pfam" id="PF00702">
    <property type="entry name" value="Hydrolase"/>
    <property type="match status" value="1"/>
</dbReference>
<dbReference type="AlphaFoldDB" id="A0A7K1V3X8"/>
<accession>A0A7K1V3X8</accession>
<comment type="caution">
    <text evidence="1">The sequence shown here is derived from an EMBL/GenBank/DDBJ whole genome shotgun (WGS) entry which is preliminary data.</text>
</comment>
<dbReference type="SUPFAM" id="SSF56784">
    <property type="entry name" value="HAD-like"/>
    <property type="match status" value="1"/>
</dbReference>
<dbReference type="InterPro" id="IPR023214">
    <property type="entry name" value="HAD_sf"/>
</dbReference>
<evidence type="ECO:0000313" key="1">
    <source>
        <dbReference type="EMBL" id="MVU81314.1"/>
    </source>
</evidence>
<gene>
    <name evidence="1" type="ORF">GPX89_29240</name>
</gene>
<organism evidence="1 2">
    <name type="scientific">Nocardia terrae</name>
    <dbReference type="NCBI Taxonomy" id="2675851"/>
    <lineage>
        <taxon>Bacteria</taxon>
        <taxon>Bacillati</taxon>
        <taxon>Actinomycetota</taxon>
        <taxon>Actinomycetes</taxon>
        <taxon>Mycobacteriales</taxon>
        <taxon>Nocardiaceae</taxon>
        <taxon>Nocardia</taxon>
    </lineage>
</organism>
<keyword evidence="2" id="KW-1185">Reference proteome</keyword>
<dbReference type="EMBL" id="WRPP01000006">
    <property type="protein sequence ID" value="MVU81314.1"/>
    <property type="molecule type" value="Genomic_DNA"/>
</dbReference>
<dbReference type="RefSeq" id="WP_157390912.1">
    <property type="nucleotide sequence ID" value="NZ_WRPP01000006.1"/>
</dbReference>
<protein>
    <submittedName>
        <fullName evidence="1">HAD family phosphatase</fullName>
    </submittedName>
</protein>
<proteinExistence type="predicted"/>
<reference evidence="1 2" key="1">
    <citation type="submission" date="2019-12" db="EMBL/GenBank/DDBJ databases">
        <title>Nocardia sp. nov. ET3-3 isolated from soil.</title>
        <authorList>
            <person name="Kanchanasin P."/>
            <person name="Tanasupawat S."/>
            <person name="Yuki M."/>
            <person name="Kudo T."/>
        </authorList>
    </citation>
    <scope>NUCLEOTIDE SEQUENCE [LARGE SCALE GENOMIC DNA]</scope>
    <source>
        <strain evidence="1 2">ET3-3</strain>
    </source>
</reference>
<dbReference type="Gene3D" id="3.40.50.1000">
    <property type="entry name" value="HAD superfamily/HAD-like"/>
    <property type="match status" value="1"/>
</dbReference>
<dbReference type="InterPro" id="IPR036412">
    <property type="entry name" value="HAD-like_sf"/>
</dbReference>
<evidence type="ECO:0000313" key="2">
    <source>
        <dbReference type="Proteomes" id="UP000466794"/>
    </source>
</evidence>
<name>A0A7K1V3X8_9NOCA</name>